<evidence type="ECO:0000313" key="3">
    <source>
        <dbReference type="Proteomes" id="UP000838756"/>
    </source>
</evidence>
<dbReference type="OrthoDB" id="10462720at2759"/>
<proteinExistence type="predicted"/>
<sequence>MEQRKKSLLRSSPMMGPSSEAKVYHPATNLQPSLPPISEPVPVEPLETPKIAGMFVAKRVQRKTIQDLKEIKTRIA</sequence>
<protein>
    <submittedName>
        <fullName evidence="2">Jg5849 protein</fullName>
    </submittedName>
</protein>
<reference evidence="2" key="1">
    <citation type="submission" date="2022-03" db="EMBL/GenBank/DDBJ databases">
        <authorList>
            <person name="Lindestad O."/>
        </authorList>
    </citation>
    <scope>NUCLEOTIDE SEQUENCE</scope>
</reference>
<dbReference type="Proteomes" id="UP000838756">
    <property type="component" value="Unassembled WGS sequence"/>
</dbReference>
<dbReference type="EMBL" id="CAKXAJ010026296">
    <property type="protein sequence ID" value="CAH2265948.1"/>
    <property type="molecule type" value="Genomic_DNA"/>
</dbReference>
<evidence type="ECO:0000256" key="1">
    <source>
        <dbReference type="SAM" id="MobiDB-lite"/>
    </source>
</evidence>
<feature type="region of interest" description="Disordered" evidence="1">
    <location>
        <begin position="1"/>
        <end position="21"/>
    </location>
</feature>
<accession>A0A8S4SIN3</accession>
<comment type="caution">
    <text evidence="2">The sequence shown here is derived from an EMBL/GenBank/DDBJ whole genome shotgun (WGS) entry which is preliminary data.</text>
</comment>
<evidence type="ECO:0000313" key="2">
    <source>
        <dbReference type="EMBL" id="CAH2265948.1"/>
    </source>
</evidence>
<gene>
    <name evidence="2" type="primary">jg5849</name>
    <name evidence="2" type="ORF">PAEG_LOCUS25126</name>
</gene>
<organism evidence="2 3">
    <name type="scientific">Pararge aegeria aegeria</name>
    <dbReference type="NCBI Taxonomy" id="348720"/>
    <lineage>
        <taxon>Eukaryota</taxon>
        <taxon>Metazoa</taxon>
        <taxon>Ecdysozoa</taxon>
        <taxon>Arthropoda</taxon>
        <taxon>Hexapoda</taxon>
        <taxon>Insecta</taxon>
        <taxon>Pterygota</taxon>
        <taxon>Neoptera</taxon>
        <taxon>Endopterygota</taxon>
        <taxon>Lepidoptera</taxon>
        <taxon>Glossata</taxon>
        <taxon>Ditrysia</taxon>
        <taxon>Papilionoidea</taxon>
        <taxon>Nymphalidae</taxon>
        <taxon>Satyrinae</taxon>
        <taxon>Satyrini</taxon>
        <taxon>Parargina</taxon>
        <taxon>Pararge</taxon>
    </lineage>
</organism>
<keyword evidence="3" id="KW-1185">Reference proteome</keyword>
<dbReference type="AlphaFoldDB" id="A0A8S4SIN3"/>
<name>A0A8S4SIN3_9NEOP</name>